<dbReference type="InterPro" id="IPR021838">
    <property type="entry name" value="DUF3431"/>
</dbReference>
<dbReference type="AlphaFoldDB" id="A0A815UV20"/>
<proteinExistence type="predicted"/>
<organism evidence="1 2">
    <name type="scientific">Adineta steineri</name>
    <dbReference type="NCBI Taxonomy" id="433720"/>
    <lineage>
        <taxon>Eukaryota</taxon>
        <taxon>Metazoa</taxon>
        <taxon>Spiralia</taxon>
        <taxon>Gnathifera</taxon>
        <taxon>Rotifera</taxon>
        <taxon>Eurotatoria</taxon>
        <taxon>Bdelloidea</taxon>
        <taxon>Adinetida</taxon>
        <taxon>Adinetidae</taxon>
        <taxon>Adineta</taxon>
    </lineage>
</organism>
<sequence>FDAEAQLNPNNIKPKDESLISTLCCAQFYVRKERIHHYTYGQWAALYNASLQPHCITNLTRGVLSRPDLKWFGGSFEHLWHVILGLDATNMPPLKPRTNADRCHLLRSSCEGSPCSN</sequence>
<name>A0A815UV20_9BILA</name>
<dbReference type="OrthoDB" id="426718at2759"/>
<accession>A0A815UV20</accession>
<dbReference type="EMBL" id="CAJNON010003559">
    <property type="protein sequence ID" value="CAF1524836.1"/>
    <property type="molecule type" value="Genomic_DNA"/>
</dbReference>
<comment type="caution">
    <text evidence="1">The sequence shown here is derived from an EMBL/GenBank/DDBJ whole genome shotgun (WGS) entry which is preliminary data.</text>
</comment>
<gene>
    <name evidence="1" type="ORF">VCS650_LOCUS43440</name>
</gene>
<dbReference type="Pfam" id="PF11913">
    <property type="entry name" value="DUF3431"/>
    <property type="match status" value="1"/>
</dbReference>
<dbReference type="Proteomes" id="UP000663891">
    <property type="component" value="Unassembled WGS sequence"/>
</dbReference>
<evidence type="ECO:0000313" key="1">
    <source>
        <dbReference type="EMBL" id="CAF1524836.1"/>
    </source>
</evidence>
<feature type="non-terminal residue" evidence="1">
    <location>
        <position position="1"/>
    </location>
</feature>
<protein>
    <submittedName>
        <fullName evidence="1">Uncharacterized protein</fullName>
    </submittedName>
</protein>
<evidence type="ECO:0000313" key="2">
    <source>
        <dbReference type="Proteomes" id="UP000663891"/>
    </source>
</evidence>
<reference evidence="1" key="1">
    <citation type="submission" date="2021-02" db="EMBL/GenBank/DDBJ databases">
        <authorList>
            <person name="Nowell W R."/>
        </authorList>
    </citation>
    <scope>NUCLEOTIDE SEQUENCE</scope>
</reference>